<evidence type="ECO:0000256" key="5">
    <source>
        <dbReference type="ARBA" id="ARBA00023015"/>
    </source>
</evidence>
<protein>
    <recommendedName>
        <fullName evidence="3">Chromatin modification-related protein EAF3</fullName>
    </recommendedName>
</protein>
<dbReference type="InterPro" id="IPR008676">
    <property type="entry name" value="MRG"/>
</dbReference>
<dbReference type="STRING" id="765915.A0A1Y2I3H5"/>
<feature type="region of interest" description="Disordered" evidence="8">
    <location>
        <begin position="99"/>
        <end position="166"/>
    </location>
</feature>
<dbReference type="Gene3D" id="2.30.30.140">
    <property type="match status" value="1"/>
</dbReference>
<reference evidence="10 11" key="1">
    <citation type="submission" date="2016-07" db="EMBL/GenBank/DDBJ databases">
        <title>Pervasive Adenine N6-methylation of Active Genes in Fungi.</title>
        <authorList>
            <consortium name="DOE Joint Genome Institute"/>
            <person name="Mondo S.J."/>
            <person name="Dannebaum R.O."/>
            <person name="Kuo R.C."/>
            <person name="Labutti K."/>
            <person name="Haridas S."/>
            <person name="Kuo A."/>
            <person name="Salamov A."/>
            <person name="Ahrendt S.R."/>
            <person name="Lipzen A."/>
            <person name="Sullivan W."/>
            <person name="Andreopoulos W.B."/>
            <person name="Clum A."/>
            <person name="Lindquist E."/>
            <person name="Daum C."/>
            <person name="Ramamoorthy G.K."/>
            <person name="Gryganskyi A."/>
            <person name="Culley D."/>
            <person name="Magnuson J.K."/>
            <person name="James T.Y."/>
            <person name="O'Malley M.A."/>
            <person name="Stajich J.E."/>
            <person name="Spatafora J.W."/>
            <person name="Visel A."/>
            <person name="Grigoriev I.V."/>
        </authorList>
    </citation>
    <scope>NUCLEOTIDE SEQUENCE [LARGE SCALE GENOMIC DNA]</scope>
    <source>
        <strain evidence="10 11">PL171</strain>
    </source>
</reference>
<dbReference type="Pfam" id="PF22732">
    <property type="entry name" value="MSL3_chromo-like"/>
    <property type="match status" value="1"/>
</dbReference>
<accession>A0A1Y2I3H5</accession>
<evidence type="ECO:0000259" key="9">
    <source>
        <dbReference type="SMART" id="SM00298"/>
    </source>
</evidence>
<keyword evidence="11" id="KW-1185">Reference proteome</keyword>
<dbReference type="GO" id="GO:0006355">
    <property type="term" value="P:regulation of DNA-templated transcription"/>
    <property type="evidence" value="ECO:0007669"/>
    <property type="project" value="InterPro"/>
</dbReference>
<dbReference type="PANTHER" id="PTHR10880">
    <property type="entry name" value="MORTALITY FACTOR 4-LIKE PROTEIN"/>
    <property type="match status" value="1"/>
</dbReference>
<evidence type="ECO:0000256" key="6">
    <source>
        <dbReference type="ARBA" id="ARBA00023163"/>
    </source>
</evidence>
<proteinExistence type="inferred from homology"/>
<dbReference type="PANTHER" id="PTHR10880:SF15">
    <property type="entry name" value="MSL COMPLEX SUBUNIT 3"/>
    <property type="match status" value="1"/>
</dbReference>
<dbReference type="Gene3D" id="1.10.274.30">
    <property type="entry name" value="MRG domain"/>
    <property type="match status" value="1"/>
</dbReference>
<feature type="compositionally biased region" description="Basic and acidic residues" evidence="8">
    <location>
        <begin position="99"/>
        <end position="109"/>
    </location>
</feature>
<evidence type="ECO:0000256" key="2">
    <source>
        <dbReference type="ARBA" id="ARBA00009093"/>
    </source>
</evidence>
<dbReference type="InterPro" id="IPR000953">
    <property type="entry name" value="Chromo/chromo_shadow_dom"/>
</dbReference>
<dbReference type="PROSITE" id="PS51640">
    <property type="entry name" value="MRG"/>
    <property type="match status" value="1"/>
</dbReference>
<name>A0A1Y2I3H5_9FUNG</name>
<feature type="compositionally biased region" description="Polar residues" evidence="8">
    <location>
        <begin position="151"/>
        <end position="166"/>
    </location>
</feature>
<dbReference type="SUPFAM" id="SSF54160">
    <property type="entry name" value="Chromo domain-like"/>
    <property type="match status" value="1"/>
</dbReference>
<sequence length="335" mass="37875">MDLDSETGGPPASASGNDTAHGVTDGQAQYSTNERVLCYHRSLIYEAKILRTRKEDDGSARYLVHYKGWNSKWDEWVASDRMLKDTPVNRQLQAQIAEEQAKQGIDKRALPSALGFTREKKDEGGRPVKKERAGASNKASSRAAAAEAPRQQGQTPHDQPRQSPITLTFPDSLKAYLVDDWAKISNQMLVPLPCNKTVATILHLYAQQRLEHSDPDGRDADFVNETVAGIRSYFDHALGNMLLYRFERLQLQEVLREFGDQPMSAIYGFEHLLRLFVELPRLMSHTKIDGEPAMMLNRQLNDFLEWLAANLDKFRAPMYDNAPSAYINVAKAQFH</sequence>
<comment type="similarity">
    <text evidence="2">Belongs to the MRG family.</text>
</comment>
<keyword evidence="4" id="KW-0156">Chromatin regulator</keyword>
<evidence type="ECO:0000256" key="8">
    <source>
        <dbReference type="SAM" id="MobiDB-lite"/>
    </source>
</evidence>
<dbReference type="GO" id="GO:0005634">
    <property type="term" value="C:nucleus"/>
    <property type="evidence" value="ECO:0007669"/>
    <property type="project" value="UniProtKB-SubCell"/>
</dbReference>
<dbReference type="AlphaFoldDB" id="A0A1Y2I3H5"/>
<feature type="compositionally biased region" description="Basic and acidic residues" evidence="8">
    <location>
        <begin position="117"/>
        <end position="133"/>
    </location>
</feature>
<keyword evidence="5" id="KW-0805">Transcription regulation</keyword>
<dbReference type="PIRSF" id="PIRSF038133">
    <property type="entry name" value="HAT_Nua4_EAF3/MRG15"/>
    <property type="match status" value="1"/>
</dbReference>
<dbReference type="GO" id="GO:0006325">
    <property type="term" value="P:chromatin organization"/>
    <property type="evidence" value="ECO:0007669"/>
    <property type="project" value="UniProtKB-KW"/>
</dbReference>
<evidence type="ECO:0000256" key="1">
    <source>
        <dbReference type="ARBA" id="ARBA00004123"/>
    </source>
</evidence>
<keyword evidence="7" id="KW-0539">Nucleus</keyword>
<keyword evidence="6" id="KW-0804">Transcription</keyword>
<dbReference type="InterPro" id="IPR053820">
    <property type="entry name" value="MSL3_chromo-like"/>
</dbReference>
<evidence type="ECO:0000256" key="3">
    <source>
        <dbReference type="ARBA" id="ARBA00018505"/>
    </source>
</evidence>
<dbReference type="EMBL" id="MCFL01000003">
    <property type="protein sequence ID" value="ORZ40501.1"/>
    <property type="molecule type" value="Genomic_DNA"/>
</dbReference>
<feature type="compositionally biased region" description="Low complexity" evidence="8">
    <location>
        <begin position="134"/>
        <end position="150"/>
    </location>
</feature>
<dbReference type="OrthoDB" id="124855at2759"/>
<dbReference type="InterPro" id="IPR026541">
    <property type="entry name" value="MRG_dom"/>
</dbReference>
<feature type="region of interest" description="Disordered" evidence="8">
    <location>
        <begin position="1"/>
        <end position="25"/>
    </location>
</feature>
<dbReference type="InterPro" id="IPR016197">
    <property type="entry name" value="Chromo-like_dom_sf"/>
</dbReference>
<evidence type="ECO:0000256" key="7">
    <source>
        <dbReference type="ARBA" id="ARBA00023242"/>
    </source>
</evidence>
<comment type="caution">
    <text evidence="10">The sequence shown here is derived from an EMBL/GenBank/DDBJ whole genome shotgun (WGS) entry which is preliminary data.</text>
</comment>
<organism evidence="10 11">
    <name type="scientific">Catenaria anguillulae PL171</name>
    <dbReference type="NCBI Taxonomy" id="765915"/>
    <lineage>
        <taxon>Eukaryota</taxon>
        <taxon>Fungi</taxon>
        <taxon>Fungi incertae sedis</taxon>
        <taxon>Blastocladiomycota</taxon>
        <taxon>Blastocladiomycetes</taxon>
        <taxon>Blastocladiales</taxon>
        <taxon>Catenariaceae</taxon>
        <taxon>Catenaria</taxon>
    </lineage>
</organism>
<dbReference type="CDD" id="cd18983">
    <property type="entry name" value="CBD_MSL3_like"/>
    <property type="match status" value="1"/>
</dbReference>
<evidence type="ECO:0000256" key="4">
    <source>
        <dbReference type="ARBA" id="ARBA00022853"/>
    </source>
</evidence>
<dbReference type="SMART" id="SM00298">
    <property type="entry name" value="CHROMO"/>
    <property type="match status" value="1"/>
</dbReference>
<evidence type="ECO:0000313" key="10">
    <source>
        <dbReference type="EMBL" id="ORZ40501.1"/>
    </source>
</evidence>
<dbReference type="InterPro" id="IPR038217">
    <property type="entry name" value="MRG_C_sf"/>
</dbReference>
<dbReference type="Pfam" id="PF05712">
    <property type="entry name" value="MRG"/>
    <property type="match status" value="1"/>
</dbReference>
<comment type="subcellular location">
    <subcellularLocation>
        <location evidence="1">Nucleus</location>
    </subcellularLocation>
</comment>
<evidence type="ECO:0000313" key="11">
    <source>
        <dbReference type="Proteomes" id="UP000193411"/>
    </source>
</evidence>
<gene>
    <name evidence="10" type="ORF">BCR44DRAFT_1495859</name>
</gene>
<dbReference type="Proteomes" id="UP000193411">
    <property type="component" value="Unassembled WGS sequence"/>
</dbReference>
<dbReference type="GO" id="GO:0000123">
    <property type="term" value="C:histone acetyltransferase complex"/>
    <property type="evidence" value="ECO:0007669"/>
    <property type="project" value="TreeGrafter"/>
</dbReference>
<feature type="domain" description="Chromo" evidence="9">
    <location>
        <begin position="44"/>
        <end position="100"/>
    </location>
</feature>